<proteinExistence type="predicted"/>
<comment type="caution">
    <text evidence="2">The sequence shown here is derived from an EMBL/GenBank/DDBJ whole genome shotgun (WGS) entry which is preliminary data.</text>
</comment>
<dbReference type="Proteomes" id="UP001066276">
    <property type="component" value="Chromosome 2_1"/>
</dbReference>
<feature type="compositionally biased region" description="Low complexity" evidence="1">
    <location>
        <begin position="39"/>
        <end position="58"/>
    </location>
</feature>
<reference evidence="2" key="1">
    <citation type="journal article" date="2022" name="bioRxiv">
        <title>Sequencing and chromosome-scale assembly of the giantPleurodeles waltlgenome.</title>
        <authorList>
            <person name="Brown T."/>
            <person name="Elewa A."/>
            <person name="Iarovenko S."/>
            <person name="Subramanian E."/>
            <person name="Araus A.J."/>
            <person name="Petzold A."/>
            <person name="Susuki M."/>
            <person name="Suzuki K.-i.T."/>
            <person name="Hayashi T."/>
            <person name="Toyoda A."/>
            <person name="Oliveira C."/>
            <person name="Osipova E."/>
            <person name="Leigh N.D."/>
            <person name="Simon A."/>
            <person name="Yun M.H."/>
        </authorList>
    </citation>
    <scope>NUCLEOTIDE SEQUENCE</scope>
    <source>
        <strain evidence="2">20211129_DDA</strain>
        <tissue evidence="2">Liver</tissue>
    </source>
</reference>
<evidence type="ECO:0000313" key="3">
    <source>
        <dbReference type="Proteomes" id="UP001066276"/>
    </source>
</evidence>
<gene>
    <name evidence="2" type="ORF">NDU88_003470</name>
</gene>
<sequence>MEPCRAATTGPSVATHHHRQPSRSENPLGGGGGRHAARRSGAALCTPGRAAARTATARKLQNSSPSVNGAEKSRGLSRSPPLSAAAHTAGSRTFRLGAFPRIT</sequence>
<evidence type="ECO:0000313" key="2">
    <source>
        <dbReference type="EMBL" id="KAJ1199637.1"/>
    </source>
</evidence>
<dbReference type="EMBL" id="JANPWB010000003">
    <property type="protein sequence ID" value="KAJ1199637.1"/>
    <property type="molecule type" value="Genomic_DNA"/>
</dbReference>
<organism evidence="2 3">
    <name type="scientific">Pleurodeles waltl</name>
    <name type="common">Iberian ribbed newt</name>
    <dbReference type="NCBI Taxonomy" id="8319"/>
    <lineage>
        <taxon>Eukaryota</taxon>
        <taxon>Metazoa</taxon>
        <taxon>Chordata</taxon>
        <taxon>Craniata</taxon>
        <taxon>Vertebrata</taxon>
        <taxon>Euteleostomi</taxon>
        <taxon>Amphibia</taxon>
        <taxon>Batrachia</taxon>
        <taxon>Caudata</taxon>
        <taxon>Salamandroidea</taxon>
        <taxon>Salamandridae</taxon>
        <taxon>Pleurodelinae</taxon>
        <taxon>Pleurodeles</taxon>
    </lineage>
</organism>
<evidence type="ECO:0000256" key="1">
    <source>
        <dbReference type="SAM" id="MobiDB-lite"/>
    </source>
</evidence>
<protein>
    <submittedName>
        <fullName evidence="2">Uncharacterized protein</fullName>
    </submittedName>
</protein>
<name>A0AAV7VHI6_PLEWA</name>
<feature type="region of interest" description="Disordered" evidence="1">
    <location>
        <begin position="1"/>
        <end position="103"/>
    </location>
</feature>
<accession>A0AAV7VHI6</accession>
<keyword evidence="3" id="KW-1185">Reference proteome</keyword>
<dbReference type="AlphaFoldDB" id="A0AAV7VHI6"/>